<name>A0A426VDF3_9BURK</name>
<dbReference type="PANTHER" id="PTHR42802:SF1">
    <property type="entry name" value="L-ORNITHINE N(5)-MONOOXYGENASE"/>
    <property type="match status" value="1"/>
</dbReference>
<evidence type="ECO:0000256" key="6">
    <source>
        <dbReference type="ARBA" id="ARBA00022857"/>
    </source>
</evidence>
<comment type="cofactor">
    <cofactor evidence="1">
        <name>FAD</name>
        <dbReference type="ChEBI" id="CHEBI:57692"/>
    </cofactor>
</comment>
<keyword evidence="4" id="KW-0285">Flavoprotein</keyword>
<keyword evidence="8" id="KW-0503">Monooxygenase</keyword>
<evidence type="ECO:0000256" key="2">
    <source>
        <dbReference type="ARBA" id="ARBA00004924"/>
    </source>
</evidence>
<accession>A0A426VDF3</accession>
<keyword evidence="7" id="KW-0560">Oxidoreductase</keyword>
<dbReference type="InterPro" id="IPR025700">
    <property type="entry name" value="Lys/Orn_oxygenase"/>
</dbReference>
<proteinExistence type="inferred from homology"/>
<dbReference type="InterPro" id="IPR036188">
    <property type="entry name" value="FAD/NAD-bd_sf"/>
</dbReference>
<evidence type="ECO:0000256" key="7">
    <source>
        <dbReference type="ARBA" id="ARBA00023002"/>
    </source>
</evidence>
<evidence type="ECO:0000256" key="3">
    <source>
        <dbReference type="ARBA" id="ARBA00007588"/>
    </source>
</evidence>
<keyword evidence="9" id="KW-1185">Reference proteome</keyword>
<evidence type="ECO:0000256" key="1">
    <source>
        <dbReference type="ARBA" id="ARBA00001974"/>
    </source>
</evidence>
<sequence>MHIHDLIGIGFGPSNLALAIALQERTQDGQTPVDALFIEKQPQFAWHPNMLLDHAHMQISFLKDLATLRNPASPYTFLNYLHAKHRLQDFINLKTFYPSRHEFNDYLSWAAGHFADQCAFGEAVVEVHPEFQGDRVALLRVRSHHPEHGVRERLTRSLVISVGGAANVPTPFAPFRDDPRVFHSSRYLGAMAQQNQPRRMAVIGAGQSASEIFLDLNNRGGIDVDLVMRARSIKPSDDSPFVNEIFNPEFTDYVYQQPQPQRAALLEEFMNTNYAAPDLALIEQIYQVFYRQKVGAPQTHRFLRRHEVEHVAETREGLSLRLRDLDQGGTTTAHYDAIVLATGYVRDTHHALLEPLAQHLGNMDVTRDYRVQATEHFGPAIFLQGCCELTHGLSDTLLSVTSVRTGEIVDSLTQWLHAHRGTAPSRHLAVAF</sequence>
<gene>
    <name evidence="8" type="ORF">EIP75_07955</name>
</gene>
<keyword evidence="6" id="KW-0521">NADP</keyword>
<organism evidence="8 9">
    <name type="scientific">Aquabacterium soli</name>
    <dbReference type="NCBI Taxonomy" id="2493092"/>
    <lineage>
        <taxon>Bacteria</taxon>
        <taxon>Pseudomonadati</taxon>
        <taxon>Pseudomonadota</taxon>
        <taxon>Betaproteobacteria</taxon>
        <taxon>Burkholderiales</taxon>
        <taxon>Aquabacterium</taxon>
    </lineage>
</organism>
<evidence type="ECO:0000256" key="4">
    <source>
        <dbReference type="ARBA" id="ARBA00022630"/>
    </source>
</evidence>
<comment type="caution">
    <text evidence="8">The sequence shown here is derived from an EMBL/GenBank/DDBJ whole genome shotgun (WGS) entry which is preliminary data.</text>
</comment>
<dbReference type="Proteomes" id="UP000269265">
    <property type="component" value="Unassembled WGS sequence"/>
</dbReference>
<comment type="similarity">
    <text evidence="3">Belongs to the lysine N(6)-hydroxylase/L-ornithine N(5)-oxygenase family.</text>
</comment>
<dbReference type="EMBL" id="RSED01000005">
    <property type="protein sequence ID" value="RRS04899.1"/>
    <property type="molecule type" value="Genomic_DNA"/>
</dbReference>
<evidence type="ECO:0000313" key="8">
    <source>
        <dbReference type="EMBL" id="RRS04899.1"/>
    </source>
</evidence>
<evidence type="ECO:0000313" key="9">
    <source>
        <dbReference type="Proteomes" id="UP000269265"/>
    </source>
</evidence>
<dbReference type="Pfam" id="PF13434">
    <property type="entry name" value="Lys_Orn_oxgnase"/>
    <property type="match status" value="1"/>
</dbReference>
<dbReference type="GO" id="GO:0006879">
    <property type="term" value="P:intracellular iron ion homeostasis"/>
    <property type="evidence" value="ECO:0007669"/>
    <property type="project" value="TreeGrafter"/>
</dbReference>
<reference evidence="8 9" key="1">
    <citation type="submission" date="2018-12" db="EMBL/GenBank/DDBJ databases">
        <title>The whole draft genome of Aquabacterium sp. SJQ9.</title>
        <authorList>
            <person name="Sun L."/>
            <person name="Gao X."/>
            <person name="Chen W."/>
            <person name="Huang K."/>
        </authorList>
    </citation>
    <scope>NUCLEOTIDE SEQUENCE [LARGE SCALE GENOMIC DNA]</scope>
    <source>
        <strain evidence="8 9">SJQ9</strain>
    </source>
</reference>
<protein>
    <submittedName>
        <fullName evidence="8">Ornithine monooxygenase</fullName>
    </submittedName>
</protein>
<dbReference type="Gene3D" id="3.50.50.60">
    <property type="entry name" value="FAD/NAD(P)-binding domain"/>
    <property type="match status" value="1"/>
</dbReference>
<dbReference type="RefSeq" id="WP_125242717.1">
    <property type="nucleotide sequence ID" value="NZ_RSED01000005.1"/>
</dbReference>
<dbReference type="AlphaFoldDB" id="A0A426VDF3"/>
<dbReference type="GO" id="GO:0004497">
    <property type="term" value="F:monooxygenase activity"/>
    <property type="evidence" value="ECO:0007669"/>
    <property type="project" value="UniProtKB-KW"/>
</dbReference>
<keyword evidence="5" id="KW-0274">FAD</keyword>
<dbReference type="PANTHER" id="PTHR42802">
    <property type="entry name" value="MONOOXYGENASE"/>
    <property type="match status" value="1"/>
</dbReference>
<dbReference type="OrthoDB" id="7527071at2"/>
<comment type="pathway">
    <text evidence="2">Siderophore biosynthesis.</text>
</comment>
<dbReference type="SUPFAM" id="SSF51905">
    <property type="entry name" value="FAD/NAD(P)-binding domain"/>
    <property type="match status" value="2"/>
</dbReference>
<evidence type="ECO:0000256" key="5">
    <source>
        <dbReference type="ARBA" id="ARBA00022827"/>
    </source>
</evidence>